<evidence type="ECO:0000313" key="4">
    <source>
        <dbReference type="Proteomes" id="UP000308671"/>
    </source>
</evidence>
<feature type="region of interest" description="Disordered" evidence="1">
    <location>
        <begin position="290"/>
        <end position="309"/>
    </location>
</feature>
<accession>A0A4S8RBB0</accession>
<dbReference type="AlphaFoldDB" id="A0A4S8RBB0"/>
<keyword evidence="2" id="KW-0732">Signal</keyword>
<sequence>MLLIAPILQVIFFLSIASSFAVFNPAGSIGSKATTQDGACIRQGGLCAQAPCCKDSGLKCQLDGYGIHFCEFEKENAPPISRSALDTFHEAFRGFGERASTVLKTLALQSKHQEVGEDVGMKIEVSLRLGDESIAAKESCSKVGSSCDFHKGEYCCPSLVCYMSRSTSTSECRPPSDVKSEDEETLDVSRKPYLSLEQILNSNSKIDESLEPEEEKKEEANKWDSLELIKMPPRLDDITELPKCKPMNMKCNPISGIRVCCPDLDCIHVGPAYEDFECRQALEDRHKVEATASSYKGESGGKSQWFLGG</sequence>
<feature type="signal peptide" evidence="2">
    <location>
        <begin position="1"/>
        <end position="21"/>
    </location>
</feature>
<keyword evidence="4" id="KW-1185">Reference proteome</keyword>
<dbReference type="Proteomes" id="UP000308671">
    <property type="component" value="Unassembled WGS sequence"/>
</dbReference>
<gene>
    <name evidence="3" type="ORF">BGAL_0022g00070</name>
</gene>
<dbReference type="OrthoDB" id="3548456at2759"/>
<evidence type="ECO:0000313" key="3">
    <source>
        <dbReference type="EMBL" id="THV54651.1"/>
    </source>
</evidence>
<name>A0A4S8RBB0_9HELO</name>
<evidence type="ECO:0008006" key="5">
    <source>
        <dbReference type="Google" id="ProtNLM"/>
    </source>
</evidence>
<comment type="caution">
    <text evidence="3">The sequence shown here is derived from an EMBL/GenBank/DDBJ whole genome shotgun (WGS) entry which is preliminary data.</text>
</comment>
<evidence type="ECO:0000256" key="1">
    <source>
        <dbReference type="SAM" id="MobiDB-lite"/>
    </source>
</evidence>
<feature type="chain" id="PRO_5020788397" description="Hydrophobin" evidence="2">
    <location>
        <begin position="22"/>
        <end position="309"/>
    </location>
</feature>
<protein>
    <recommendedName>
        <fullName evidence="5">Hydrophobin</fullName>
    </recommendedName>
</protein>
<dbReference type="EMBL" id="PQXL01000022">
    <property type="protein sequence ID" value="THV54651.1"/>
    <property type="molecule type" value="Genomic_DNA"/>
</dbReference>
<organism evidence="3 4">
    <name type="scientific">Botrytis galanthina</name>
    <dbReference type="NCBI Taxonomy" id="278940"/>
    <lineage>
        <taxon>Eukaryota</taxon>
        <taxon>Fungi</taxon>
        <taxon>Dikarya</taxon>
        <taxon>Ascomycota</taxon>
        <taxon>Pezizomycotina</taxon>
        <taxon>Leotiomycetes</taxon>
        <taxon>Helotiales</taxon>
        <taxon>Sclerotiniaceae</taxon>
        <taxon>Botrytis</taxon>
    </lineage>
</organism>
<proteinExistence type="predicted"/>
<reference evidence="3 4" key="1">
    <citation type="submission" date="2017-12" db="EMBL/GenBank/DDBJ databases">
        <title>Comparative genomics of Botrytis spp.</title>
        <authorList>
            <person name="Valero-Jimenez C.A."/>
            <person name="Tapia P."/>
            <person name="Veloso J."/>
            <person name="Silva-Moreno E."/>
            <person name="Staats M."/>
            <person name="Valdes J.H."/>
            <person name="Van Kan J.A.L."/>
        </authorList>
    </citation>
    <scope>NUCLEOTIDE SEQUENCE [LARGE SCALE GENOMIC DNA]</scope>
    <source>
        <strain evidence="3 4">MUCL435</strain>
    </source>
</reference>
<evidence type="ECO:0000256" key="2">
    <source>
        <dbReference type="SAM" id="SignalP"/>
    </source>
</evidence>